<dbReference type="GO" id="GO:0006313">
    <property type="term" value="P:DNA transposition"/>
    <property type="evidence" value="ECO:0007669"/>
    <property type="project" value="InterPro"/>
</dbReference>
<name>A0A919YA71_9BACL</name>
<dbReference type="Proteomes" id="UP000678895">
    <property type="component" value="Unassembled WGS sequence"/>
</dbReference>
<dbReference type="EMBL" id="BORS01000042">
    <property type="protein sequence ID" value="GIO45230.1"/>
    <property type="molecule type" value="Genomic_DNA"/>
</dbReference>
<evidence type="ECO:0000313" key="4">
    <source>
        <dbReference type="Proteomes" id="UP000678895"/>
    </source>
</evidence>
<sequence>MTNRVRYKNFDQLSFADLLVYSKLPEHPFWSCVESKIDFSFADTLCAVLYTGMGQRPYAPSLKLKVHLIQAYYVLSDRLVEEKIIGDLFIKRFLQVPVDFFGFDHSTIGLDRTRMGEAMFRACHLYILAQMYSHGLWGDKNEQWIIDSFPTSIHMVRRGAYRLIKHAMIRLVQHLRKQAPKPVRMAAESLPLDAMGVRLSSAATSADFMLAYSKLVAQAYGLLQWFNNENIKPLLEDWKGYSRSQELQAILIRILEENSRPVDPDHHGTKTDLPADVQFEKTPYDKRPKDRIESAVDPEARTAFKRSKATTGYKTQNLCTTEGVILDIRTVPANEHDQDATADMVATLQHFFGQTPAALLGDAAYGHGRHRMKLARQGIQVVAPVQQSPNPTGLFQATRFTYDVDKDIFICPNGEQSVRRSHSPKLEGTQYRFAKKTCLACPLYTQCTHSQSGRSVFRSDYANLYEQAQAYNESLAGQADLLKRYVVERKNNELKNDCGLGLTRTHSRATLQLKALGAAMVVNLKYMVRKLLNPKPGFLRHARSALG</sequence>
<dbReference type="RefSeq" id="WP_301630981.1">
    <property type="nucleotide sequence ID" value="NZ_BORS01000042.1"/>
</dbReference>
<proteinExistence type="predicted"/>
<comment type="caution">
    <text evidence="3">The sequence shown here is derived from an EMBL/GenBank/DDBJ whole genome shotgun (WGS) entry which is preliminary data.</text>
</comment>
<gene>
    <name evidence="3" type="ORF">J41TS4_49880</name>
</gene>
<dbReference type="PANTHER" id="PTHR33408">
    <property type="entry name" value="TRANSPOSASE"/>
    <property type="match status" value="1"/>
</dbReference>
<dbReference type="GO" id="GO:0003677">
    <property type="term" value="F:DNA binding"/>
    <property type="evidence" value="ECO:0007669"/>
    <property type="project" value="InterPro"/>
</dbReference>
<dbReference type="Pfam" id="PF05598">
    <property type="entry name" value="DUF772"/>
    <property type="match status" value="1"/>
</dbReference>
<evidence type="ECO:0000313" key="3">
    <source>
        <dbReference type="EMBL" id="GIO45230.1"/>
    </source>
</evidence>
<dbReference type="Pfam" id="PF01609">
    <property type="entry name" value="DDE_Tnp_1"/>
    <property type="match status" value="1"/>
</dbReference>
<protein>
    <recommendedName>
        <fullName evidence="5">Transposase</fullName>
    </recommendedName>
</protein>
<accession>A0A919YA71</accession>
<organism evidence="3 4">
    <name type="scientific">Paenibacillus apis</name>
    <dbReference type="NCBI Taxonomy" id="1792174"/>
    <lineage>
        <taxon>Bacteria</taxon>
        <taxon>Bacillati</taxon>
        <taxon>Bacillota</taxon>
        <taxon>Bacilli</taxon>
        <taxon>Bacillales</taxon>
        <taxon>Paenibacillaceae</taxon>
        <taxon>Paenibacillus</taxon>
    </lineage>
</organism>
<feature type="domain" description="Transposase IS4-like" evidence="1">
    <location>
        <begin position="298"/>
        <end position="524"/>
    </location>
</feature>
<feature type="domain" description="Transposase InsH N-terminal" evidence="2">
    <location>
        <begin position="22"/>
        <end position="110"/>
    </location>
</feature>
<evidence type="ECO:0000259" key="1">
    <source>
        <dbReference type="Pfam" id="PF01609"/>
    </source>
</evidence>
<dbReference type="InterPro" id="IPR008490">
    <property type="entry name" value="Transposase_InsH_N"/>
</dbReference>
<dbReference type="AlphaFoldDB" id="A0A919YA71"/>
<dbReference type="InterPro" id="IPR002559">
    <property type="entry name" value="Transposase_11"/>
</dbReference>
<evidence type="ECO:0000259" key="2">
    <source>
        <dbReference type="Pfam" id="PF05598"/>
    </source>
</evidence>
<dbReference type="GO" id="GO:0004803">
    <property type="term" value="F:transposase activity"/>
    <property type="evidence" value="ECO:0007669"/>
    <property type="project" value="InterPro"/>
</dbReference>
<evidence type="ECO:0008006" key="5">
    <source>
        <dbReference type="Google" id="ProtNLM"/>
    </source>
</evidence>
<dbReference type="PANTHER" id="PTHR33408:SF2">
    <property type="entry name" value="TRANSPOSASE DDE DOMAIN-CONTAINING PROTEIN"/>
    <property type="match status" value="1"/>
</dbReference>
<keyword evidence="4" id="KW-1185">Reference proteome</keyword>
<reference evidence="3" key="1">
    <citation type="submission" date="2021-03" db="EMBL/GenBank/DDBJ databases">
        <title>Antimicrobial resistance genes in bacteria isolated from Japanese honey, and their potential for conferring macrolide and lincosamide resistance in the American foulbrood pathogen Paenibacillus larvae.</title>
        <authorList>
            <person name="Okamoto M."/>
            <person name="Kumagai M."/>
            <person name="Kanamori H."/>
            <person name="Takamatsu D."/>
        </authorList>
    </citation>
    <scope>NUCLEOTIDE SEQUENCE</scope>
    <source>
        <strain evidence="3">J41TS4</strain>
    </source>
</reference>